<sequence length="51" mass="6206">MFLFHHFMFSTLFFTPILSFFVCFYCLLYFYFVASKLVLIGVAWLLFSTER</sequence>
<proteinExistence type="predicted"/>
<reference evidence="1" key="1">
    <citation type="submission" date="2014-09" db="EMBL/GenBank/DDBJ databases">
        <authorList>
            <person name="Magalhaes I.L.F."/>
            <person name="Oliveira U."/>
            <person name="Santos F.R."/>
            <person name="Vidigal T.H.D.A."/>
            <person name="Brescovit A.D."/>
            <person name="Santos A.J."/>
        </authorList>
    </citation>
    <scope>NUCLEOTIDE SEQUENCE</scope>
    <source>
        <tissue evidence="1">Shoot tissue taken approximately 20 cm above the soil surface</tissue>
    </source>
</reference>
<reference evidence="1" key="2">
    <citation type="journal article" date="2015" name="Data Brief">
        <title>Shoot transcriptome of the giant reed, Arundo donax.</title>
        <authorList>
            <person name="Barrero R.A."/>
            <person name="Guerrero F.D."/>
            <person name="Moolhuijzen P."/>
            <person name="Goolsby J.A."/>
            <person name="Tidwell J."/>
            <person name="Bellgard S.E."/>
            <person name="Bellgard M.I."/>
        </authorList>
    </citation>
    <scope>NUCLEOTIDE SEQUENCE</scope>
    <source>
        <tissue evidence="1">Shoot tissue taken approximately 20 cm above the soil surface</tissue>
    </source>
</reference>
<organism evidence="1">
    <name type="scientific">Arundo donax</name>
    <name type="common">Giant reed</name>
    <name type="synonym">Donax arundinaceus</name>
    <dbReference type="NCBI Taxonomy" id="35708"/>
    <lineage>
        <taxon>Eukaryota</taxon>
        <taxon>Viridiplantae</taxon>
        <taxon>Streptophyta</taxon>
        <taxon>Embryophyta</taxon>
        <taxon>Tracheophyta</taxon>
        <taxon>Spermatophyta</taxon>
        <taxon>Magnoliopsida</taxon>
        <taxon>Liliopsida</taxon>
        <taxon>Poales</taxon>
        <taxon>Poaceae</taxon>
        <taxon>PACMAD clade</taxon>
        <taxon>Arundinoideae</taxon>
        <taxon>Arundineae</taxon>
        <taxon>Arundo</taxon>
    </lineage>
</organism>
<evidence type="ECO:0000313" key="1">
    <source>
        <dbReference type="EMBL" id="JAD26735.1"/>
    </source>
</evidence>
<protein>
    <submittedName>
        <fullName evidence="1">Uncharacterized protein</fullName>
    </submittedName>
</protein>
<dbReference type="EMBL" id="GBRH01271160">
    <property type="protein sequence ID" value="JAD26735.1"/>
    <property type="molecule type" value="Transcribed_RNA"/>
</dbReference>
<dbReference type="AlphaFoldDB" id="A0A0A8YPJ1"/>
<name>A0A0A8YPJ1_ARUDO</name>
<accession>A0A0A8YPJ1</accession>